<dbReference type="AlphaFoldDB" id="A0A4R5VXC2"/>
<evidence type="ECO:0000313" key="4">
    <source>
        <dbReference type="Proteomes" id="UP000295132"/>
    </source>
</evidence>
<dbReference type="PANTHER" id="PTHR30032:SF4">
    <property type="entry name" value="AMIDASE ENHANCER"/>
    <property type="match status" value="1"/>
</dbReference>
<evidence type="ECO:0000259" key="1">
    <source>
        <dbReference type="Pfam" id="PF08486"/>
    </source>
</evidence>
<reference evidence="2" key="2">
    <citation type="submission" date="2023-08" db="EMBL/GenBank/DDBJ databases">
        <title>Nitrogen cycling bacteria in agricultural field soils.</title>
        <authorList>
            <person name="Jang J."/>
        </authorList>
    </citation>
    <scope>NUCLEOTIDE SEQUENCE</scope>
    <source>
        <strain evidence="2">PS3-36</strain>
    </source>
</reference>
<name>A0A4R5VXC2_9BACI</name>
<dbReference type="InterPro" id="IPR051922">
    <property type="entry name" value="Bact_Sporulation_Assoc"/>
</dbReference>
<dbReference type="Proteomes" id="UP001178888">
    <property type="component" value="Unassembled WGS sequence"/>
</dbReference>
<dbReference type="GO" id="GO:0030435">
    <property type="term" value="P:sporulation resulting in formation of a cellular spore"/>
    <property type="evidence" value="ECO:0007669"/>
    <property type="project" value="InterPro"/>
</dbReference>
<dbReference type="InterPro" id="IPR014225">
    <property type="entry name" value="Spore_II_D_firmicutes"/>
</dbReference>
<dbReference type="Proteomes" id="UP000295132">
    <property type="component" value="Unassembled WGS sequence"/>
</dbReference>
<gene>
    <name evidence="3" type="primary">spoIID</name>
    <name evidence="3" type="ORF">E2K98_03925</name>
    <name evidence="2" type="ORF">RCG21_01390</name>
</gene>
<accession>A0A4R5VXC2</accession>
<dbReference type="PANTHER" id="PTHR30032">
    <property type="entry name" value="N-ACETYLMURAMOYL-L-ALANINE AMIDASE-RELATED"/>
    <property type="match status" value="1"/>
</dbReference>
<protein>
    <submittedName>
        <fullName evidence="3">Stage II sporulation protein D</fullName>
    </submittedName>
</protein>
<dbReference type="NCBIfam" id="TIGR02669">
    <property type="entry name" value="SpoIID_LytB"/>
    <property type="match status" value="1"/>
</dbReference>
<organism evidence="3 4">
    <name type="scientific">Bacillus salipaludis</name>
    <dbReference type="NCBI Taxonomy" id="2547811"/>
    <lineage>
        <taxon>Bacteria</taxon>
        <taxon>Bacillati</taxon>
        <taxon>Bacillota</taxon>
        <taxon>Bacilli</taxon>
        <taxon>Bacillales</taxon>
        <taxon>Bacillaceae</taxon>
        <taxon>Bacillus</taxon>
    </lineage>
</organism>
<dbReference type="InterPro" id="IPR013486">
    <property type="entry name" value="SpoIID/LytB"/>
</dbReference>
<proteinExistence type="predicted"/>
<dbReference type="RefSeq" id="WP_133332970.1">
    <property type="nucleotide sequence ID" value="NZ_JAVGVR010000001.1"/>
</dbReference>
<reference evidence="3 4" key="1">
    <citation type="submission" date="2019-03" db="EMBL/GenBank/DDBJ databases">
        <title>Bacillus niacini sp. nov. a Nicotinate-Metabolizing Mesophile Isolated from Soil.</title>
        <authorList>
            <person name="Zhang G."/>
        </authorList>
    </citation>
    <scope>NUCLEOTIDE SEQUENCE [LARGE SCALE GENOMIC DNA]</scope>
    <source>
        <strain evidence="3 4">WN066</strain>
    </source>
</reference>
<keyword evidence="5" id="KW-1185">Reference proteome</keyword>
<feature type="domain" description="Sporulation stage II protein D amidase enhancer LytB N-terminal" evidence="1">
    <location>
        <begin position="67"/>
        <end position="170"/>
    </location>
</feature>
<dbReference type="EMBL" id="JAVGVR010000001">
    <property type="protein sequence ID" value="MDQ6595117.1"/>
    <property type="molecule type" value="Genomic_DNA"/>
</dbReference>
<sequence>MKNFKPLIVLASILFAVTLLIPAVLVLPFAQGEANGKLGEDLTKAKAKETSTVSADSAVEVSVYRAAKEKIETVPLENYLVGVVAAEMPADFKEEALKAQALTARTYIVERLRSKKPLGVPKGAEVTDTQMHQVYKSDDELKREWGMDYSWKKKKVLEAVRATSGQIITYKGEPIDASFFSTSNGYTENSEDYWPDAYPYLRSVASPWDKNSPKFYNQQVVSVAQFQAKLGVQLGSGSTIGKIIDRTAGHRVGKVDFNGKILTGKDIRDKLDLKSSDFTWSRKGDNIIIATKGFGHGVGMSQYGANGMAAEGKDYKQIVKHYYQGVQITSAQNMLATITAAK</sequence>
<dbReference type="InterPro" id="IPR013693">
    <property type="entry name" value="SpoIID/LytB_N"/>
</dbReference>
<evidence type="ECO:0000313" key="5">
    <source>
        <dbReference type="Proteomes" id="UP001178888"/>
    </source>
</evidence>
<evidence type="ECO:0000313" key="2">
    <source>
        <dbReference type="EMBL" id="MDQ6595117.1"/>
    </source>
</evidence>
<dbReference type="NCBIfam" id="TIGR02870">
    <property type="entry name" value="spore_II_D"/>
    <property type="match status" value="1"/>
</dbReference>
<comment type="caution">
    <text evidence="3">The sequence shown here is derived from an EMBL/GenBank/DDBJ whole genome shotgun (WGS) entry which is preliminary data.</text>
</comment>
<dbReference type="GO" id="GO:0030288">
    <property type="term" value="C:outer membrane-bounded periplasmic space"/>
    <property type="evidence" value="ECO:0007669"/>
    <property type="project" value="TreeGrafter"/>
</dbReference>
<evidence type="ECO:0000313" key="3">
    <source>
        <dbReference type="EMBL" id="TDK64024.1"/>
    </source>
</evidence>
<dbReference type="EMBL" id="SMYO01000002">
    <property type="protein sequence ID" value="TDK64024.1"/>
    <property type="molecule type" value="Genomic_DNA"/>
</dbReference>
<dbReference type="Pfam" id="PF08486">
    <property type="entry name" value="SpoIID"/>
    <property type="match status" value="1"/>
</dbReference>